<dbReference type="Proteomes" id="UP000676336">
    <property type="component" value="Unassembled WGS sequence"/>
</dbReference>
<dbReference type="Proteomes" id="UP000681720">
    <property type="component" value="Unassembled WGS sequence"/>
</dbReference>
<evidence type="ECO:0000313" key="3">
    <source>
        <dbReference type="EMBL" id="CAF5053516.1"/>
    </source>
</evidence>
<feature type="non-terminal residue" evidence="2">
    <location>
        <position position="75"/>
    </location>
</feature>
<dbReference type="Proteomes" id="UP000681967">
    <property type="component" value="Unassembled WGS sequence"/>
</dbReference>
<sequence length="75" mass="8502">FIEPITQHDTLHSIESTIESNQYVIKLDEVPQQLQQQQQQQPVSSTLSGTDETIKKPTSNDDQSSVEFQSKQEAD</sequence>
<feature type="compositionally biased region" description="Polar residues" evidence="1">
    <location>
        <begin position="60"/>
        <end position="69"/>
    </location>
</feature>
<dbReference type="EMBL" id="CAJOBH010166083">
    <property type="protein sequence ID" value="CAF4895518.1"/>
    <property type="molecule type" value="Genomic_DNA"/>
</dbReference>
<comment type="caution">
    <text evidence="2">The sequence shown here is derived from an EMBL/GenBank/DDBJ whole genome shotgun (WGS) entry which is preliminary data.</text>
</comment>
<accession>A0A8S3C761</accession>
<gene>
    <name evidence="2" type="ORF">BYL167_LOCUS51942</name>
    <name evidence="4" type="ORF">GIL414_LOCUS60888</name>
    <name evidence="3" type="ORF">SMN809_LOCUS59356</name>
</gene>
<proteinExistence type="predicted"/>
<evidence type="ECO:0000313" key="4">
    <source>
        <dbReference type="EMBL" id="CAF5067175.1"/>
    </source>
</evidence>
<protein>
    <submittedName>
        <fullName evidence="2">Uncharacterized protein</fullName>
    </submittedName>
</protein>
<evidence type="ECO:0000313" key="5">
    <source>
        <dbReference type="Proteomes" id="UP000681967"/>
    </source>
</evidence>
<feature type="non-terminal residue" evidence="2">
    <location>
        <position position="1"/>
    </location>
</feature>
<organism evidence="2 5">
    <name type="scientific">Rotaria magnacalcarata</name>
    <dbReference type="NCBI Taxonomy" id="392030"/>
    <lineage>
        <taxon>Eukaryota</taxon>
        <taxon>Metazoa</taxon>
        <taxon>Spiralia</taxon>
        <taxon>Gnathifera</taxon>
        <taxon>Rotifera</taxon>
        <taxon>Eurotatoria</taxon>
        <taxon>Bdelloidea</taxon>
        <taxon>Philodinida</taxon>
        <taxon>Philodinidae</taxon>
        <taxon>Rotaria</taxon>
    </lineage>
</organism>
<feature type="region of interest" description="Disordered" evidence="1">
    <location>
        <begin position="32"/>
        <end position="75"/>
    </location>
</feature>
<feature type="compositionally biased region" description="Low complexity" evidence="1">
    <location>
        <begin position="32"/>
        <end position="41"/>
    </location>
</feature>
<name>A0A8S3C761_9BILA</name>
<evidence type="ECO:0000256" key="1">
    <source>
        <dbReference type="SAM" id="MobiDB-lite"/>
    </source>
</evidence>
<dbReference type="EMBL" id="CAJOBJ010236841">
    <property type="protein sequence ID" value="CAF5067175.1"/>
    <property type="molecule type" value="Genomic_DNA"/>
</dbReference>
<dbReference type="AlphaFoldDB" id="A0A8S3C761"/>
<reference evidence="2" key="1">
    <citation type="submission" date="2021-02" db="EMBL/GenBank/DDBJ databases">
        <authorList>
            <person name="Nowell W R."/>
        </authorList>
    </citation>
    <scope>NUCLEOTIDE SEQUENCE</scope>
</reference>
<evidence type="ECO:0000313" key="2">
    <source>
        <dbReference type="EMBL" id="CAF4895518.1"/>
    </source>
</evidence>
<feature type="compositionally biased region" description="Polar residues" evidence="1">
    <location>
        <begin position="42"/>
        <end position="51"/>
    </location>
</feature>
<dbReference type="EMBL" id="CAJOBI010226102">
    <property type="protein sequence ID" value="CAF5053516.1"/>
    <property type="molecule type" value="Genomic_DNA"/>
</dbReference>